<dbReference type="AGR" id="FB:FBgn0037082"/>
<dbReference type="VEuPathDB" id="VectorBase:FBgn0037082"/>
<dbReference type="DNASU" id="40371"/>
<proteinExistence type="evidence at transcript level"/>
<dbReference type="ExpressionAtlas" id="Q9VP36">
    <property type="expression patterns" value="baseline and differential"/>
</dbReference>
<dbReference type="InParanoid" id="Q9VP36"/>
<dbReference type="STRING" id="7227.FBpp0078051"/>
<protein>
    <submittedName>
        <fullName evidence="3">RE31086p</fullName>
    </submittedName>
</protein>
<reference evidence="5" key="4">
    <citation type="journal article" date="2002" name="Genome Biol.">
        <title>The transposable elements of the Drosophila melanogaster euchromatin: a genomics perspective.</title>
        <authorList>
            <person name="Kaminker J.S."/>
            <person name="Bergman C.M."/>
            <person name="Kronmiller B."/>
            <person name="Carlson J."/>
            <person name="Svirskas R."/>
            <person name="Patel S."/>
            <person name="Frise E."/>
            <person name="Wheeler D.A."/>
            <person name="Lewis S.E."/>
            <person name="Rubin G.M."/>
            <person name="Ashburner M."/>
            <person name="Celniker S.E."/>
        </authorList>
    </citation>
    <scope>NUCLEOTIDE SEQUENCE [LARGE SCALE GENOMIC DNA]</scope>
    <source>
        <strain evidence="5">Berkeley</strain>
    </source>
</reference>
<evidence type="ECO:0000313" key="2">
    <source>
        <dbReference type="EMBL" id="AAF51723.2"/>
    </source>
</evidence>
<dbReference type="EMBL" id="BT023888">
    <property type="protein sequence ID" value="ABA81822.1"/>
    <property type="molecule type" value="mRNA"/>
</dbReference>
<evidence type="ECO:0000256" key="1">
    <source>
        <dbReference type="SAM" id="MobiDB-lite"/>
    </source>
</evidence>
<reference evidence="3" key="7">
    <citation type="submission" date="2005-10" db="EMBL/GenBank/DDBJ databases">
        <authorList>
            <person name="Stapleton M."/>
            <person name="Carlson J."/>
            <person name="Chavez C."/>
            <person name="Frise E."/>
            <person name="George R."/>
            <person name="Pacleb J."/>
            <person name="Park S."/>
            <person name="Wan K."/>
            <person name="Yu C."/>
            <person name="Celniker S."/>
        </authorList>
    </citation>
    <scope>NUCLEOTIDE SEQUENCE</scope>
    <source>
        <strain evidence="3">Berkeley</strain>
    </source>
</reference>
<dbReference type="OrthoDB" id="7454303at2759"/>
<gene>
    <name evidence="2" type="primary">Dmel\CG5664</name>
    <name evidence="2 4" type="ORF">CG5664</name>
    <name evidence="2" type="ORF">Dmel_CG5664</name>
</gene>
<dbReference type="RefSeq" id="NP_649314.2">
    <property type="nucleotide sequence ID" value="NM_141057.3"/>
</dbReference>
<reference evidence="2" key="12">
    <citation type="journal article" date="2015" name="G3 (Bethesda)">
        <title>Gene Model Annotations for Drosophila melanogaster: The Rule-Benders.</title>
        <authorList>
            <consortium name="FlyBase Consortium"/>
            <person name="Crosby M.A."/>
            <person name="Gramates L.S."/>
            <person name="Dos Santos G."/>
            <person name="Matthews B.B."/>
            <person name="St Pierre S.E."/>
            <person name="Zhou P."/>
            <person name="Schroeder A.J."/>
            <person name="Falls K."/>
            <person name="Emmert D.B."/>
            <person name="Russo S.M."/>
            <person name="Gelbart W.M."/>
            <person name="null"/>
        </authorList>
    </citation>
    <scope>NUCLEOTIDE SEQUENCE</scope>
</reference>
<dbReference type="AlphaFoldDB" id="Q9VP36"/>
<reference evidence="2" key="8">
    <citation type="submission" date="2006-08" db="EMBL/GenBank/DDBJ databases">
        <authorList>
            <person name="Celniker S."/>
            <person name="Carlson J."/>
            <person name="Wan K."/>
            <person name="Frise E."/>
            <person name="Hoskins R."/>
            <person name="Park S."/>
            <person name="Svirskas R."/>
            <person name="Rubin G."/>
        </authorList>
    </citation>
    <scope>NUCLEOTIDE SEQUENCE</scope>
</reference>
<reference evidence="2 5" key="1">
    <citation type="journal article" date="2000" name="Science">
        <title>The genome sequence of Drosophila melanogaster.</title>
        <authorList>
            <person name="Adams M.D."/>
            <person name="Celniker S.E."/>
            <person name="Holt R.A."/>
            <person name="Evans C.A."/>
            <person name="Gocayne J.D."/>
            <person name="Amanatides P.G."/>
            <person name="Scherer S.E."/>
            <person name="Li P.W."/>
            <person name="Hoskins R.A."/>
            <person name="Galle R.F."/>
            <person name="George R.A."/>
            <person name="Lewis S.E."/>
            <person name="Richards S."/>
            <person name="Ashburner M."/>
            <person name="Henderson S.N."/>
            <person name="Sutton G.G."/>
            <person name="Wortman J.R."/>
            <person name="Yandell M.D."/>
            <person name="Zhang Q."/>
            <person name="Chen L.X."/>
            <person name="Brandon R.C."/>
            <person name="Rogers Y.H."/>
            <person name="Blazej R.G."/>
            <person name="Champe M."/>
            <person name="Pfeiffer B.D."/>
            <person name="Wan K.H."/>
            <person name="Doyle C."/>
            <person name="Baxter E.G."/>
            <person name="Helt G."/>
            <person name="Nelson C.R."/>
            <person name="Gabor G.L."/>
            <person name="Abril J.F."/>
            <person name="Agbayani A."/>
            <person name="An H.J."/>
            <person name="Andrews-Pfannkoch C."/>
            <person name="Baldwin D."/>
            <person name="Ballew R.M."/>
            <person name="Basu A."/>
            <person name="Baxendale J."/>
            <person name="Bayraktaroglu L."/>
            <person name="Beasley E.M."/>
            <person name="Beeson K.Y."/>
            <person name="Benos P.V."/>
            <person name="Berman B.P."/>
            <person name="Bhandari D."/>
            <person name="Bolshakov S."/>
            <person name="Borkova D."/>
            <person name="Botchan M.R."/>
            <person name="Bouck J."/>
            <person name="Brokstein P."/>
            <person name="Brottier P."/>
            <person name="Burtis K.C."/>
            <person name="Busam D.A."/>
            <person name="Butler H."/>
            <person name="Cadieu E."/>
            <person name="Center A."/>
            <person name="Chandra I."/>
            <person name="Cherry J.M."/>
            <person name="Cawley S."/>
            <person name="Dahlke C."/>
            <person name="Davenport L.B."/>
            <person name="Davies P."/>
            <person name="de Pablos B."/>
            <person name="Delcher A."/>
            <person name="Deng Z."/>
            <person name="Mays A.D."/>
            <person name="Dew I."/>
            <person name="Dietz S.M."/>
            <person name="Dodson K."/>
            <person name="Doup L.E."/>
            <person name="Downes M."/>
            <person name="Dugan-Rocha S."/>
            <person name="Dunkov B.C."/>
            <person name="Dunn P."/>
            <person name="Durbin K.J."/>
            <person name="Evangelista C.C."/>
            <person name="Ferraz C."/>
            <person name="Ferriera S."/>
            <person name="Fleischmann W."/>
            <person name="Fosler C."/>
            <person name="Gabrielian A.E."/>
            <person name="Garg N.S."/>
            <person name="Gelbart W.M."/>
            <person name="Glasser K."/>
            <person name="Glodek A."/>
            <person name="Gong F."/>
            <person name="Gorrell J.H."/>
            <person name="Gu Z."/>
            <person name="Guan P."/>
            <person name="Harris M."/>
            <person name="Harris N.L."/>
            <person name="Harvey D."/>
            <person name="Heiman T.J."/>
            <person name="Hernandez J.R."/>
            <person name="Houck J."/>
            <person name="Hostin D."/>
            <person name="Houston K.A."/>
            <person name="Howland T.J."/>
            <person name="Wei M.H."/>
            <person name="Ibegwam C."/>
            <person name="Jalali M."/>
            <person name="Kalush F."/>
            <person name="Karpen G.H."/>
            <person name="Ke Z."/>
            <person name="Kennison J.A."/>
            <person name="Ketchum K.A."/>
            <person name="Kimmel B.E."/>
            <person name="Kodira C.D."/>
            <person name="Kraft C."/>
            <person name="Kravitz S."/>
            <person name="Kulp D."/>
            <person name="Lai Z."/>
            <person name="Lasko P."/>
            <person name="Lei Y."/>
            <person name="Levitsky A.A."/>
            <person name="Li J."/>
            <person name="Li Z."/>
            <person name="Liang Y."/>
            <person name="Lin X."/>
            <person name="Liu X."/>
            <person name="Mattei B."/>
            <person name="McIntosh T.C."/>
            <person name="McLeod M.P."/>
            <person name="McPherson D."/>
            <person name="Merkulov G."/>
            <person name="Milshina N.V."/>
            <person name="Mobarry C."/>
            <person name="Morris J."/>
            <person name="Moshrefi A."/>
            <person name="Mount S.M."/>
            <person name="Moy M."/>
            <person name="Murphy B."/>
            <person name="Murphy L."/>
            <person name="Muzny D.M."/>
            <person name="Nelson D.L."/>
            <person name="Nelson D.R."/>
            <person name="Nelson K.A."/>
            <person name="Nixon K."/>
            <person name="Nusskern D.R."/>
            <person name="Pacleb J.M."/>
            <person name="Palazzolo M."/>
            <person name="Pittman G.S."/>
            <person name="Pan S."/>
            <person name="Pollard J."/>
            <person name="Puri V."/>
            <person name="Reese M.G."/>
            <person name="Reinert K."/>
            <person name="Remington K."/>
            <person name="Saunders R.D."/>
            <person name="Scheeler F."/>
            <person name="Shen H."/>
            <person name="Shue B.C."/>
            <person name="Siden-Kiamos I."/>
            <person name="Simpson M."/>
            <person name="Skupski M.P."/>
            <person name="Smith T."/>
            <person name="Spier E."/>
            <person name="Spradling A.C."/>
            <person name="Stapleton M."/>
            <person name="Strong R."/>
            <person name="Sun E."/>
            <person name="Svirskas R."/>
            <person name="Tector C."/>
            <person name="Turner R."/>
            <person name="Venter E."/>
            <person name="Wang A.H."/>
            <person name="Wang X."/>
            <person name="Wang Z.Y."/>
            <person name="Wassarman D.A."/>
            <person name="Weinstock G.M."/>
            <person name="Weissenbach J."/>
            <person name="Williams S.M."/>
            <person name="WoodageT"/>
            <person name="Worley K.C."/>
            <person name="Wu D."/>
            <person name="Yang S."/>
            <person name="Yao Q.A."/>
            <person name="Ye J."/>
            <person name="Yeh R.F."/>
            <person name="Zaveri J.S."/>
            <person name="Zhan M."/>
            <person name="Zhang G."/>
            <person name="Zhao Q."/>
            <person name="Zheng L."/>
            <person name="Zheng X.H."/>
            <person name="Zhong F.N."/>
            <person name="Zhong W."/>
            <person name="Zhou X."/>
            <person name="Zhu S."/>
            <person name="Zhu X."/>
            <person name="Smith H.O."/>
            <person name="Gibbs R.A."/>
            <person name="Myers E.W."/>
            <person name="Rubin G.M."/>
            <person name="Venter J.C."/>
        </authorList>
    </citation>
    <scope>NUCLEOTIDE SEQUENCE [LARGE SCALE GENOMIC DNA]</scope>
    <source>
        <strain evidence="5">Berkeley</strain>
    </source>
</reference>
<reference evidence="2 5" key="9">
    <citation type="journal article" date="2007" name="Science">
        <title>The Release 5.1 annotation of Drosophila melanogaster heterochromatin.</title>
        <authorList>
            <person name="Smith C.D."/>
            <person name="Shu S."/>
            <person name="Mungall C.J."/>
            <person name="Karpen G.H."/>
        </authorList>
    </citation>
    <scope>NUCLEOTIDE SEQUENCE [LARGE SCALE GENOMIC DNA]</scope>
    <source>
        <strain evidence="5">Berkeley</strain>
    </source>
</reference>
<reference evidence="5" key="2">
    <citation type="journal article" date="2002" name="Genome Biol.">
        <title>Finishing a whole-genome shotgun: release 3 of the Drosophila melanogaster euchromatic genome sequence.</title>
        <authorList>
            <person name="Celniker S.E."/>
            <person name="Wheeler D.A."/>
            <person name="Kronmiller B."/>
            <person name="Carlson J.W."/>
            <person name="Halpern A."/>
            <person name="Patel S."/>
            <person name="Adams M."/>
            <person name="Champe M."/>
            <person name="Dugan S.P."/>
            <person name="Frise E."/>
            <person name="Hodgson A."/>
            <person name="George R.A."/>
            <person name="Hoskins R.A."/>
            <person name="Laverty T."/>
            <person name="Muzny D.M."/>
            <person name="Nelson C.R."/>
            <person name="Pacleb J.M."/>
            <person name="Park S."/>
            <person name="Pfeiffer B.D."/>
            <person name="Richards S."/>
            <person name="Sodergren E.J."/>
            <person name="Svirskas R."/>
            <person name="Tabor P.E."/>
            <person name="Wan K."/>
            <person name="Stapleton M."/>
            <person name="Sutton G.G."/>
            <person name="Venter C."/>
            <person name="Weinstock G."/>
            <person name="Scherer S.E."/>
            <person name="Myers E.W."/>
            <person name="Gibbs R.A."/>
            <person name="Rubin G.M."/>
        </authorList>
    </citation>
    <scope>NUCLEOTIDE SEQUENCE [LARGE SCALE GENOMIC DNA]</scope>
    <source>
        <strain evidence="5">Berkeley</strain>
    </source>
</reference>
<feature type="compositionally biased region" description="Basic and acidic residues" evidence="1">
    <location>
        <begin position="64"/>
        <end position="84"/>
    </location>
</feature>
<reference evidence="2 5" key="10">
    <citation type="journal article" date="2007" name="Science">
        <title>Sequence finishing and mapping of Drosophila melanogaster heterochromatin.</title>
        <authorList>
            <person name="Hoskins R.A."/>
            <person name="Carlson J.W."/>
            <person name="Kennedy C."/>
            <person name="Acevedo D."/>
            <person name="Evans-Holm M."/>
            <person name="Frise E."/>
            <person name="Wan K.H."/>
            <person name="Park S."/>
            <person name="Mendez-Lago M."/>
            <person name="Rossi F."/>
            <person name="Villasante A."/>
            <person name="Dimitri P."/>
            <person name="Karpen G.H."/>
            <person name="Celniker S.E."/>
        </authorList>
    </citation>
    <scope>NUCLEOTIDE SEQUENCE [LARGE SCALE GENOMIC DNA]</scope>
    <source>
        <strain evidence="5">Berkeley</strain>
    </source>
</reference>
<dbReference type="Bgee" id="FBgn0037082">
    <property type="expression patterns" value="Expressed in embryonic/larval hemocyte (Drosophila) and 64 other cell types or tissues"/>
</dbReference>
<reference evidence="5" key="3">
    <citation type="journal article" date="2002" name="Genome Biol.">
        <title>Annotation of the Drosophila melanogaster euchromatic genome: a systematic review.</title>
        <authorList>
            <person name="Misra S."/>
            <person name="Crosby M.A."/>
            <person name="Mungall C.J."/>
            <person name="Matthews B.B."/>
            <person name="Campbell K.S."/>
            <person name="Hradecky P."/>
            <person name="Huang Y."/>
            <person name="Kaminker J.S."/>
            <person name="Millburn G.H."/>
            <person name="Prochnik S.E."/>
            <person name="Smith C.D."/>
            <person name="Tupy J.L."/>
            <person name="Whitfied E.J."/>
            <person name="Bayraktaroglu L."/>
            <person name="Berman B.P."/>
            <person name="Bettencourt B.R."/>
            <person name="Celniker S.E."/>
            <person name="de Grey A.D."/>
            <person name="Drysdale R.A."/>
            <person name="Harris N.L."/>
            <person name="Richter J."/>
            <person name="Russo S."/>
            <person name="Schroeder A.J."/>
            <person name="Shu S.Q."/>
            <person name="Stapleton M."/>
            <person name="Yamada C."/>
            <person name="Ashburner M."/>
            <person name="Gelbart W.M."/>
            <person name="Rubin G.M."/>
            <person name="Lewis S.E."/>
        </authorList>
    </citation>
    <scope>GENOME REANNOTATION</scope>
    <source>
        <strain evidence="5">Berkeley</strain>
    </source>
</reference>
<dbReference type="UCSC" id="CG5664-RA">
    <property type="organism name" value="d. melanogaster"/>
</dbReference>
<feature type="region of interest" description="Disordered" evidence="1">
    <location>
        <begin position="56"/>
        <end position="92"/>
    </location>
</feature>
<evidence type="ECO:0000313" key="4">
    <source>
        <dbReference type="FlyBase" id="FBgn0037082"/>
    </source>
</evidence>
<dbReference type="EMBL" id="AE014296">
    <property type="protein sequence ID" value="AAF51723.2"/>
    <property type="molecule type" value="Genomic_DNA"/>
</dbReference>
<reference evidence="2" key="15">
    <citation type="submission" date="2022-11" db="EMBL/GenBank/DDBJ databases">
        <authorList>
            <consortium name="FlyBase"/>
        </authorList>
    </citation>
    <scope>NUCLEOTIDE SEQUENCE</scope>
</reference>
<dbReference type="OMA" id="RCAMLPD"/>
<reference evidence="2" key="14">
    <citation type="submission" date="2022-11" db="EMBL/GenBank/DDBJ databases">
        <title>Drosophila melanogaster release 4 sequence.</title>
        <authorList>
            <consortium name="Berkeley Drosophila Genome Project"/>
            <person name="Celniker S."/>
            <person name="Carlson J."/>
            <person name="Wan K."/>
            <person name="Pfeiffer B."/>
            <person name="Frise E."/>
            <person name="George R."/>
            <person name="Hoskins R."/>
            <person name="Stapleton M."/>
            <person name="Pacleb J."/>
            <person name="Park S."/>
            <person name="Svirskas R."/>
            <person name="Smith E."/>
            <person name="Yu C."/>
            <person name="Rubin G."/>
        </authorList>
    </citation>
    <scope>NUCLEOTIDE SEQUENCE</scope>
</reference>
<reference evidence="2" key="13">
    <citation type="journal article" date="2015" name="Genome Res.">
        <title>The Release 6 reference sequence of the Drosophila melanogaster genome.</title>
        <authorList>
            <person name="Hoskins R.A."/>
            <person name="Carlson J.W."/>
            <person name="Wan K.H."/>
            <person name="Park S."/>
            <person name="Mendez I."/>
            <person name="Galle S.E."/>
            <person name="Booth B.W."/>
            <person name="Pfeiffer B.D."/>
            <person name="George R.A."/>
            <person name="Svirskas R."/>
            <person name="Krzywinski M."/>
            <person name="Schein J."/>
            <person name="Accardo M.C."/>
            <person name="Damia E."/>
            <person name="Messina G."/>
            <person name="Mendez-Lago M."/>
            <person name="de Pablos B."/>
            <person name="Demakova O.V."/>
            <person name="Andreyeva E.N."/>
            <person name="Boldyreva L.V."/>
            <person name="Marra M."/>
            <person name="Carvalho A.B."/>
            <person name="Dimitri P."/>
            <person name="Villasante A."/>
            <person name="Zhimulev I.F."/>
            <person name="Rubin G.M."/>
            <person name="Karpen G.H."/>
            <person name="Celniker S.E."/>
        </authorList>
    </citation>
    <scope>NUCLEOTIDE SEQUENCE</scope>
</reference>
<reference evidence="2" key="11">
    <citation type="journal article" date="2015" name="G3 (Bethesda)">
        <title>Gene Model Annotations for Drosophila melanogaster: Impact of High-Throughput Data.</title>
        <authorList>
            <consortium name="FlyBase Consortium"/>
            <person name="Matthews B.B."/>
            <person name="Dos Santos G."/>
            <person name="Crosby M.A."/>
            <person name="Emmert D.B."/>
            <person name="St Pierre S.E."/>
            <person name="Gramates L.S."/>
            <person name="Zhou P."/>
            <person name="Schroeder A.J."/>
            <person name="Falls K."/>
            <person name="Strelets V."/>
            <person name="Russo S.M."/>
            <person name="Gelbart W.M."/>
            <person name="null"/>
        </authorList>
    </citation>
    <scope>NUCLEOTIDE SEQUENCE</scope>
</reference>
<sequence length="711" mass="82078">MGSNGEELLNFAMNSDSVNTINSTADVAEIVLDTNLEFNKTIPFHLPQESDVEMVSVRSAAEPDPNKSDSKASNKSDSKLDGKSILESGTKPQAAPGEVFARKACLKRTNEYPAPLNHTLKKLNWKFNLRILISNLYMKSEDRLPGACVSRCLYNTSLCTQRHRCSALPDGPNFAAVQALRTTLHGQHYDTFLDILEMMVLQGVYPGEGVFDRLIDMAMILIAKEISVKELGDIYNKLIRTFFLLVDAFPPCWTALRPYYLSFLGVSHPPLRETRSTNSTQKLQFYIDLFEENLTHCSDEEIRENTKFYEKFVFNFSEEEDANMSQETVFLRHVQQYDWQSGKLCLDDFKRMSPAVRLARLCDVLNMLTCVLEIEFLSWLDHNRLRQSESELFQENSRSFASIVFEMSAGTRLSDIVKQIMSLYGQVVAKSMYPERQRILQRLVSLIVEVSNTAELKYEDNAVIYPSMGPQTHLLIEDFFKIFKSHNRKKVRTYLMAIRQLDPPYLRFEFTDHFLKLFFFPKKTHFGPEKVVGEFRARQWVKYNLKSEIEDDDDEQLSREDYLALLLSALKDYDKWLNLGGFWKYLMSKELVQPLTARISPVGRVVREAPKVFRLDALEEEVHTWKERMSTKVITGREKVNLPVASINMAKMCVRYGEDVRQMRVLRQLLQNEVYKEVDVSDWLTYLNNFLSYEESMSPVDSASSSLLGGI</sequence>
<dbReference type="FlyBase" id="FBgn0037082">
    <property type="gene designation" value="CG5664"/>
</dbReference>
<evidence type="ECO:0000313" key="3">
    <source>
        <dbReference type="EMBL" id="ABA81822.1"/>
    </source>
</evidence>
<reference evidence="2 5" key="6">
    <citation type="journal article" date="2005" name="PLoS Comput. Biol.">
        <title>Combined evidence annotation of transposable elements in genome sequences.</title>
        <authorList>
            <person name="Quesneville H."/>
            <person name="Bergman C.M."/>
            <person name="Andrieu O."/>
            <person name="Autard D."/>
            <person name="Nouaud D."/>
            <person name="Ashburner M."/>
            <person name="Anxolabehere D."/>
        </authorList>
    </citation>
    <scope>NUCLEOTIDE SEQUENCE [LARGE SCALE GENOMIC DNA]</scope>
    <source>
        <strain evidence="5">Berkeley</strain>
    </source>
</reference>
<reference evidence="2 5" key="5">
    <citation type="journal article" date="2002" name="Genome Biol.">
        <title>Heterochromatic sequences in a Drosophila whole-genome shotgun assembly.</title>
        <authorList>
            <person name="Hoskins R.A."/>
            <person name="Smith C.D."/>
            <person name="Carlson J.W."/>
            <person name="Carvalho A.B."/>
            <person name="Halpern A."/>
            <person name="Kaminker J.S."/>
            <person name="Kennedy C."/>
            <person name="Mungall C.J."/>
            <person name="Sullivan B.A."/>
            <person name="Sutton G.G."/>
            <person name="Yasuhara J.C."/>
            <person name="Wakimoto B.T."/>
            <person name="Myers E.W."/>
            <person name="Celniker S.E."/>
            <person name="Rubin G.M."/>
            <person name="Karpen G.H."/>
        </authorList>
    </citation>
    <scope>NUCLEOTIDE SEQUENCE [LARGE SCALE GENOMIC DNA]</scope>
    <source>
        <strain evidence="5">Berkeley</strain>
    </source>
</reference>
<dbReference type="eggNOG" id="ENOG502TEXG">
    <property type="taxonomic scope" value="Eukaryota"/>
</dbReference>
<dbReference type="BioGRID-ORCS" id="40371">
    <property type="hits" value="1 hit in 1 CRISPR screen"/>
</dbReference>
<dbReference type="Proteomes" id="UP000000803">
    <property type="component" value="Chromosome 3L"/>
</dbReference>
<dbReference type="IntAct" id="Q9VP36">
    <property type="interactions" value="2"/>
</dbReference>
<dbReference type="PaxDb" id="7227-FBpp0078051"/>
<organism evidence="2 5">
    <name type="scientific">Drosophila melanogaster</name>
    <name type="common">Fruit fly</name>
    <dbReference type="NCBI Taxonomy" id="7227"/>
    <lineage>
        <taxon>Eukaryota</taxon>
        <taxon>Metazoa</taxon>
        <taxon>Ecdysozoa</taxon>
        <taxon>Arthropoda</taxon>
        <taxon>Hexapoda</taxon>
        <taxon>Insecta</taxon>
        <taxon>Pterygota</taxon>
        <taxon>Neoptera</taxon>
        <taxon>Endopterygota</taxon>
        <taxon>Diptera</taxon>
        <taxon>Brachycera</taxon>
        <taxon>Muscomorpha</taxon>
        <taxon>Ephydroidea</taxon>
        <taxon>Drosophilidae</taxon>
        <taxon>Drosophila</taxon>
        <taxon>Sophophora</taxon>
    </lineage>
</organism>
<dbReference type="FunCoup" id="Q9VP36">
    <property type="interactions" value="49"/>
</dbReference>
<evidence type="ECO:0000313" key="5">
    <source>
        <dbReference type="Proteomes" id="UP000000803"/>
    </source>
</evidence>
<keyword evidence="5" id="KW-1185">Reference proteome</keyword>
<dbReference type="HOGENOM" id="CLU_397550_0_0_1"/>
<accession>Q9VP36</accession>
<name>Q9VP36_DROME</name>
<dbReference type="GeneID" id="40371"/>